<sequence length="49" mass="5219">MAVTSPETQPAVEKDPYADVTVWCTDVEGPADVVDGFCAACGAWDHDTF</sequence>
<gene>
    <name evidence="1" type="ORF">ACFQQL_03400</name>
</gene>
<proteinExistence type="predicted"/>
<accession>A0ABW2Q580</accession>
<organism evidence="1 2">
    <name type="scientific">Georgenia alba</name>
    <dbReference type="NCBI Taxonomy" id="2233858"/>
    <lineage>
        <taxon>Bacteria</taxon>
        <taxon>Bacillati</taxon>
        <taxon>Actinomycetota</taxon>
        <taxon>Actinomycetes</taxon>
        <taxon>Micrococcales</taxon>
        <taxon>Bogoriellaceae</taxon>
        <taxon>Georgenia</taxon>
    </lineage>
</organism>
<keyword evidence="2" id="KW-1185">Reference proteome</keyword>
<name>A0ABW2Q580_9MICO</name>
<protein>
    <submittedName>
        <fullName evidence="1">Uncharacterized protein</fullName>
    </submittedName>
</protein>
<dbReference type="RefSeq" id="WP_382391262.1">
    <property type="nucleotide sequence ID" value="NZ_JBHTCQ010000001.1"/>
</dbReference>
<evidence type="ECO:0000313" key="1">
    <source>
        <dbReference type="EMBL" id="MFC7404144.1"/>
    </source>
</evidence>
<reference evidence="2" key="1">
    <citation type="journal article" date="2019" name="Int. J. Syst. Evol. Microbiol.">
        <title>The Global Catalogue of Microorganisms (GCM) 10K type strain sequencing project: providing services to taxonomists for standard genome sequencing and annotation.</title>
        <authorList>
            <consortium name="The Broad Institute Genomics Platform"/>
            <consortium name="The Broad Institute Genome Sequencing Center for Infectious Disease"/>
            <person name="Wu L."/>
            <person name="Ma J."/>
        </authorList>
    </citation>
    <scope>NUCLEOTIDE SEQUENCE [LARGE SCALE GENOMIC DNA]</scope>
    <source>
        <strain evidence="2">JCM 1490</strain>
    </source>
</reference>
<evidence type="ECO:0000313" key="2">
    <source>
        <dbReference type="Proteomes" id="UP001596455"/>
    </source>
</evidence>
<dbReference type="Proteomes" id="UP001596455">
    <property type="component" value="Unassembled WGS sequence"/>
</dbReference>
<comment type="caution">
    <text evidence="1">The sequence shown here is derived from an EMBL/GenBank/DDBJ whole genome shotgun (WGS) entry which is preliminary data.</text>
</comment>
<dbReference type="EMBL" id="JBHTCQ010000001">
    <property type="protein sequence ID" value="MFC7404144.1"/>
    <property type="molecule type" value="Genomic_DNA"/>
</dbReference>